<evidence type="ECO:0000313" key="4">
    <source>
        <dbReference type="Proteomes" id="UP000321947"/>
    </source>
</evidence>
<accession>A0A5D3CAT9</accession>
<dbReference type="Gene3D" id="3.10.10.10">
    <property type="entry name" value="HIV Type 1 Reverse Transcriptase, subunit A, domain 1"/>
    <property type="match status" value="1"/>
</dbReference>
<keyword evidence="2" id="KW-0695">RNA-directed DNA polymerase</keyword>
<organism evidence="2 4">
    <name type="scientific">Cucumis melo var. makuwa</name>
    <name type="common">Oriental melon</name>
    <dbReference type="NCBI Taxonomy" id="1194695"/>
    <lineage>
        <taxon>Eukaryota</taxon>
        <taxon>Viridiplantae</taxon>
        <taxon>Streptophyta</taxon>
        <taxon>Embryophyta</taxon>
        <taxon>Tracheophyta</taxon>
        <taxon>Spermatophyta</taxon>
        <taxon>Magnoliopsida</taxon>
        <taxon>eudicotyledons</taxon>
        <taxon>Gunneridae</taxon>
        <taxon>Pentapetalae</taxon>
        <taxon>rosids</taxon>
        <taxon>fabids</taxon>
        <taxon>Cucurbitales</taxon>
        <taxon>Cucurbitaceae</taxon>
        <taxon>Benincaseae</taxon>
        <taxon>Cucumis</taxon>
    </lineage>
</organism>
<proteinExistence type="predicted"/>
<evidence type="ECO:0000313" key="2">
    <source>
        <dbReference type="EMBL" id="TYK08460.1"/>
    </source>
</evidence>
<sequence>MIDFGTTHNFITEAEARRLRLRWEKDSERMKAIDDFDVIMGMEFLLEHQVIPMPSAKCLVITGSFPIVVQADIRQPNRFKMISAMQLDKNPAQEEPPSAAILLGALGKLGDTIPKDTLCVPKKYHGVKASAKNAYGMLELAELRKSSKKLLSTGFSRPVQAPYGVPVLSPKKNRNPQRCTKHRILNKLTASRKYPFPILPYLFDRSRGVKYFPKSDIRPRYCRVRAIEAEGLETTSVTGLRAYEFPMVPFSLTDAKGGKLFCAEPDKRAGSCGGVSPN</sequence>
<dbReference type="InterPro" id="IPR053134">
    <property type="entry name" value="RNA-dir_DNA_polymerase"/>
</dbReference>
<dbReference type="SUPFAM" id="SSF56672">
    <property type="entry name" value="DNA/RNA polymerases"/>
    <property type="match status" value="1"/>
</dbReference>
<evidence type="ECO:0000313" key="1">
    <source>
        <dbReference type="EMBL" id="KAA0062678.1"/>
    </source>
</evidence>
<protein>
    <submittedName>
        <fullName evidence="2">Reverse transcriptase</fullName>
    </submittedName>
</protein>
<dbReference type="PANTHER" id="PTHR24559:SF436">
    <property type="entry name" value="RNA-DIRECTED DNA POLYMERASE HOMOLOG"/>
    <property type="match status" value="1"/>
</dbReference>
<dbReference type="EMBL" id="SSTE01004238">
    <property type="protein sequence ID" value="KAA0062678.1"/>
    <property type="molecule type" value="Genomic_DNA"/>
</dbReference>
<comment type="caution">
    <text evidence="2">The sequence shown here is derived from an EMBL/GenBank/DDBJ whole genome shotgun (WGS) entry which is preliminary data.</text>
</comment>
<dbReference type="InterPro" id="IPR043128">
    <property type="entry name" value="Rev_trsase/Diguanyl_cyclase"/>
</dbReference>
<dbReference type="Proteomes" id="UP000321393">
    <property type="component" value="Unassembled WGS sequence"/>
</dbReference>
<dbReference type="Proteomes" id="UP000321947">
    <property type="component" value="Unassembled WGS sequence"/>
</dbReference>
<keyword evidence="2" id="KW-0548">Nucleotidyltransferase</keyword>
<dbReference type="EMBL" id="SSTD01012803">
    <property type="protein sequence ID" value="TYK08460.1"/>
    <property type="molecule type" value="Genomic_DNA"/>
</dbReference>
<dbReference type="PANTHER" id="PTHR24559">
    <property type="entry name" value="TRANSPOSON TY3-I GAG-POL POLYPROTEIN"/>
    <property type="match status" value="1"/>
</dbReference>
<evidence type="ECO:0000313" key="3">
    <source>
        <dbReference type="Proteomes" id="UP000321393"/>
    </source>
</evidence>
<keyword evidence="2" id="KW-0808">Transferase</keyword>
<gene>
    <name evidence="2" type="ORF">E5676_scaffold632G00040</name>
    <name evidence="1" type="ORF">E6C27_scaffold1576G00040</name>
</gene>
<dbReference type="Gene3D" id="3.30.70.270">
    <property type="match status" value="1"/>
</dbReference>
<dbReference type="InterPro" id="IPR043502">
    <property type="entry name" value="DNA/RNA_pol_sf"/>
</dbReference>
<reference evidence="3 4" key="1">
    <citation type="submission" date="2019-08" db="EMBL/GenBank/DDBJ databases">
        <title>Draft genome sequences of two oriental melons (Cucumis melo L. var makuwa).</title>
        <authorList>
            <person name="Kwon S.-Y."/>
        </authorList>
    </citation>
    <scope>NUCLEOTIDE SEQUENCE [LARGE SCALE GENOMIC DNA]</scope>
    <source>
        <strain evidence="4">cv. Chang Bougi</strain>
        <strain evidence="3">cv. SW 3</strain>
        <tissue evidence="2">Leaf</tissue>
    </source>
</reference>
<dbReference type="OrthoDB" id="1939491at2759"/>
<name>A0A5D3CAT9_CUCMM</name>
<dbReference type="STRING" id="1194695.A0A5D3CAT9"/>
<dbReference type="AlphaFoldDB" id="A0A5D3CAT9"/>
<dbReference type="GO" id="GO:0003964">
    <property type="term" value="F:RNA-directed DNA polymerase activity"/>
    <property type="evidence" value="ECO:0007669"/>
    <property type="project" value="UniProtKB-KW"/>
</dbReference>